<dbReference type="SUPFAM" id="SSF46785">
    <property type="entry name" value="Winged helix' DNA-binding domain"/>
    <property type="match status" value="1"/>
</dbReference>
<dbReference type="InterPro" id="IPR000524">
    <property type="entry name" value="Tscrpt_reg_HTH_GntR"/>
</dbReference>
<name>A0AAU7KH75_9GAMM</name>
<evidence type="ECO:0000256" key="3">
    <source>
        <dbReference type="ARBA" id="ARBA00023163"/>
    </source>
</evidence>
<evidence type="ECO:0000256" key="1">
    <source>
        <dbReference type="ARBA" id="ARBA00023015"/>
    </source>
</evidence>
<dbReference type="SUPFAM" id="SSF48008">
    <property type="entry name" value="GntR ligand-binding domain-like"/>
    <property type="match status" value="1"/>
</dbReference>
<keyword evidence="2" id="KW-0238">DNA-binding</keyword>
<dbReference type="GO" id="GO:0003677">
    <property type="term" value="F:DNA binding"/>
    <property type="evidence" value="ECO:0007669"/>
    <property type="project" value="UniProtKB-KW"/>
</dbReference>
<keyword evidence="3" id="KW-0804">Transcription</keyword>
<sequence length="259" mass="29638">MPTSFPQRRQKLADLICEDIKQKIVMENLSPGDRLPNEKALMERYECAKGTIREALRVLEVEGLVALKTGPGGGAIIREVTVDPACRALRNFLHFQHVDGSQVYQLRRMVEVEVAVSAMDRLDAAGLTRLRDNIDQCQRPHEDELSQRQHRMLELEFHNILAEYCPNPLLRFMSTFLNDLLRDLVVIKKAYKPERHAFDESNIRYHIALLEAFEASDREAVRRLMYEHMCDAEHHMSALEGEMAKQFLVSPDALGEAGG</sequence>
<protein>
    <submittedName>
        <fullName evidence="5">FCD domain-containing protein</fullName>
    </submittedName>
</protein>
<dbReference type="PANTHER" id="PTHR43537:SF5">
    <property type="entry name" value="UXU OPERON TRANSCRIPTIONAL REGULATOR"/>
    <property type="match status" value="1"/>
</dbReference>
<evidence type="ECO:0000256" key="2">
    <source>
        <dbReference type="ARBA" id="ARBA00023125"/>
    </source>
</evidence>
<feature type="domain" description="HTH gntR-type" evidence="4">
    <location>
        <begin position="10"/>
        <end position="80"/>
    </location>
</feature>
<dbReference type="PROSITE" id="PS50949">
    <property type="entry name" value="HTH_GNTR"/>
    <property type="match status" value="1"/>
</dbReference>
<accession>A0AAU7KH75</accession>
<dbReference type="SMART" id="SM00895">
    <property type="entry name" value="FCD"/>
    <property type="match status" value="1"/>
</dbReference>
<reference evidence="5" key="1">
    <citation type="submission" date="2022-06" db="EMBL/GenBank/DDBJ databases">
        <title>A novel DMS-producing enzyme.</title>
        <authorList>
            <person name="Zhang Y."/>
        </authorList>
    </citation>
    <scope>NUCLEOTIDE SEQUENCE</scope>
    <source>
        <strain evidence="5">RT37</strain>
    </source>
</reference>
<dbReference type="GO" id="GO:0003700">
    <property type="term" value="F:DNA-binding transcription factor activity"/>
    <property type="evidence" value="ECO:0007669"/>
    <property type="project" value="InterPro"/>
</dbReference>
<proteinExistence type="predicted"/>
<dbReference type="Gene3D" id="1.20.120.530">
    <property type="entry name" value="GntR ligand-binding domain-like"/>
    <property type="match status" value="1"/>
</dbReference>
<dbReference type="Gene3D" id="1.10.10.10">
    <property type="entry name" value="Winged helix-like DNA-binding domain superfamily/Winged helix DNA-binding domain"/>
    <property type="match status" value="1"/>
</dbReference>
<dbReference type="AlphaFoldDB" id="A0AAU7KH75"/>
<gene>
    <name evidence="5" type="ORF">NFG58_20035</name>
</gene>
<dbReference type="SMART" id="SM00345">
    <property type="entry name" value="HTH_GNTR"/>
    <property type="match status" value="1"/>
</dbReference>
<dbReference type="PANTHER" id="PTHR43537">
    <property type="entry name" value="TRANSCRIPTIONAL REGULATOR, GNTR FAMILY"/>
    <property type="match status" value="1"/>
</dbReference>
<evidence type="ECO:0000259" key="4">
    <source>
        <dbReference type="PROSITE" id="PS50949"/>
    </source>
</evidence>
<dbReference type="Pfam" id="PF00392">
    <property type="entry name" value="GntR"/>
    <property type="match status" value="1"/>
</dbReference>
<dbReference type="Pfam" id="PF07729">
    <property type="entry name" value="FCD"/>
    <property type="match status" value="1"/>
</dbReference>
<dbReference type="InterPro" id="IPR008920">
    <property type="entry name" value="TF_FadR/GntR_C"/>
</dbReference>
<dbReference type="InterPro" id="IPR036388">
    <property type="entry name" value="WH-like_DNA-bd_sf"/>
</dbReference>
<dbReference type="RefSeq" id="WP_231498582.1">
    <property type="nucleotide sequence ID" value="NZ_CP098827.1"/>
</dbReference>
<dbReference type="PRINTS" id="PR00035">
    <property type="entry name" value="HTHGNTR"/>
</dbReference>
<keyword evidence="1" id="KW-0805">Transcription regulation</keyword>
<dbReference type="InterPro" id="IPR011711">
    <property type="entry name" value="GntR_C"/>
</dbReference>
<dbReference type="CDD" id="cd07377">
    <property type="entry name" value="WHTH_GntR"/>
    <property type="match status" value="1"/>
</dbReference>
<evidence type="ECO:0000313" key="5">
    <source>
        <dbReference type="EMBL" id="XBO70860.1"/>
    </source>
</evidence>
<organism evidence="5">
    <name type="scientific">Halomonas sp. RT37</name>
    <dbReference type="NCBI Taxonomy" id="2950872"/>
    <lineage>
        <taxon>Bacteria</taxon>
        <taxon>Pseudomonadati</taxon>
        <taxon>Pseudomonadota</taxon>
        <taxon>Gammaproteobacteria</taxon>
        <taxon>Oceanospirillales</taxon>
        <taxon>Halomonadaceae</taxon>
        <taxon>Halomonas</taxon>
    </lineage>
</organism>
<dbReference type="InterPro" id="IPR036390">
    <property type="entry name" value="WH_DNA-bd_sf"/>
</dbReference>
<dbReference type="EMBL" id="CP098827">
    <property type="protein sequence ID" value="XBO70860.1"/>
    <property type="molecule type" value="Genomic_DNA"/>
</dbReference>